<protein>
    <submittedName>
        <fullName evidence="2">Uncharacterized protein</fullName>
    </submittedName>
</protein>
<evidence type="ECO:0000256" key="1">
    <source>
        <dbReference type="SAM" id="MobiDB-lite"/>
    </source>
</evidence>
<sequence length="449" mass="48434">MSSTTVAGHNGPLQTGKIKFRDLDAASDFADEVVVAQWDLPEDYPGGLFVQRIDDIKISAHELASKMKITVPFFVDLRDFASLSCFVVLEGSALLITLTALPTYMMTEHADLLAKEKVRCTRTEEKTAEAMTSIKEDESHYLKRILIVMPPGLGVSADFTENMPRYDVKVHAKVREKTSTFTTGATRRQVQQVFFNLYWQVRLVQENRQLIAALQGDDHGIDSAFEGMSLGGVAADGNGNPRPSSSAAELTPSFVKAPIATSTIRALPAPPSMSFMASLQQVKSTSGQSKQPRPKPQGVTSSSACVGGSSLQAAVNRGTPQSTSATGTYIPPSMPTIPTMAPPMPTAPTAPMPAPQPVKSSVPKLVPVGTATPQPAPVLSAGTFQTNFDHPGMNLSKFSDSAKRSGSRLANAQQLREERVESAARNRDRKRSAKIARARQLDNNNKRLL</sequence>
<dbReference type="AlphaFoldDB" id="A0A9N8F2Q2"/>
<organism evidence="2 3">
    <name type="scientific">Seminavis robusta</name>
    <dbReference type="NCBI Taxonomy" id="568900"/>
    <lineage>
        <taxon>Eukaryota</taxon>
        <taxon>Sar</taxon>
        <taxon>Stramenopiles</taxon>
        <taxon>Ochrophyta</taxon>
        <taxon>Bacillariophyta</taxon>
        <taxon>Bacillariophyceae</taxon>
        <taxon>Bacillariophycidae</taxon>
        <taxon>Naviculales</taxon>
        <taxon>Naviculaceae</taxon>
        <taxon>Seminavis</taxon>
    </lineage>
</organism>
<reference evidence="2" key="1">
    <citation type="submission" date="2020-06" db="EMBL/GenBank/DDBJ databases">
        <authorList>
            <consortium name="Plant Systems Biology data submission"/>
        </authorList>
    </citation>
    <scope>NUCLEOTIDE SEQUENCE</scope>
    <source>
        <strain evidence="2">D6</strain>
    </source>
</reference>
<accession>A0A9N8F2Q2</accession>
<dbReference type="EMBL" id="CAICTM010003098">
    <property type="protein sequence ID" value="CAB9530895.1"/>
    <property type="molecule type" value="Genomic_DNA"/>
</dbReference>
<feature type="compositionally biased region" description="Basic and acidic residues" evidence="1">
    <location>
        <begin position="415"/>
        <end position="426"/>
    </location>
</feature>
<feature type="compositionally biased region" description="Polar residues" evidence="1">
    <location>
        <begin position="279"/>
        <end position="291"/>
    </location>
</feature>
<gene>
    <name evidence="2" type="ORF">SEMRO_3100_G343740.1</name>
</gene>
<feature type="compositionally biased region" description="Polar residues" evidence="1">
    <location>
        <begin position="298"/>
        <end position="327"/>
    </location>
</feature>
<comment type="caution">
    <text evidence="2">The sequence shown here is derived from an EMBL/GenBank/DDBJ whole genome shotgun (WGS) entry which is preliminary data.</text>
</comment>
<evidence type="ECO:0000313" key="2">
    <source>
        <dbReference type="EMBL" id="CAB9530895.1"/>
    </source>
</evidence>
<keyword evidence="3" id="KW-1185">Reference proteome</keyword>
<feature type="region of interest" description="Disordered" evidence="1">
    <location>
        <begin position="409"/>
        <end position="434"/>
    </location>
</feature>
<evidence type="ECO:0000313" key="3">
    <source>
        <dbReference type="Proteomes" id="UP001153069"/>
    </source>
</evidence>
<feature type="region of interest" description="Disordered" evidence="1">
    <location>
        <begin position="279"/>
        <end position="336"/>
    </location>
</feature>
<name>A0A9N8F2Q2_9STRA</name>
<dbReference type="Proteomes" id="UP001153069">
    <property type="component" value="Unassembled WGS sequence"/>
</dbReference>
<proteinExistence type="predicted"/>